<dbReference type="Pfam" id="PF19078">
    <property type="entry name" value="Big_12"/>
    <property type="match status" value="5"/>
</dbReference>
<sequence length="2409" mass="259682">MVTFKSMKPVAPTLIITGNGGINTAANIITFNFSKAIKDRSFTIHDIDIENGTINPSSFTKVSATQYTIAVTPHPGGVHSNVAITVSANTFVDIAGNANAVVVRNITQISYLKNKIDIDGVTANADLTNWNVSHVSNANRAFSNTHTFNQDIGSWNVSNVTDMSNMFYNAHAFNQSINSWDVSKVATMSYMFYNAHAFDQCIGSWDISGLINATGMFNGNAMSIINMDYTLRGWAKLDTAAGETAIQGNVTWGIANYTDATAKQYLIDTYNWTINMGNFDGSKTIQGTAAANTLATTGTKTTIHGLGGNDTLKGGATNDILVGGAGDDTLTGAGGRDVFDYGFKNAGNDIITDFFIGDVIKDTRSDIIDLKDLLIGYKANSKLSDFVTATAEGTGTKLTIDHDGNGALHNLVTITLSEVAYSDRLLSDMIANGNLVLRVIRPILRITGGGNSGSSNIITFNFSEDIKDGSFTVDDIDIVNGTINPGSFTKVNATLYTIAVTPSLGGKHDNVAITVAVGTFTDIAGNSNITSENATTIIVLKDRLAIDGSNSDVDLTNWDVSHVNIASQAFYKASSFNQDIGGWDVSNVVDMSWMFCYANMFNQNIGDWNVGKVVDMRDMFVGTRAFNQDINSWDVSKVFYMQKMFSGAIAFNQDIGGWNISRLLYATDMFSGSAMTVVSMDNTLRGWAKLDTAAGETDIQFHVTWTIANYTDATAKQYLMDTYGWHINGGKFDGSKTIQGSNRIDTLHTDAKKMTLHGLGGNDTLTGGTTDDVLVGGAGNDHLIGKGGRDIFYFGFENAGKDTITDFTVGDINKNTDADIIDLSNLLVGYSASKLSDFITAESNGGSTELIVDYNGAEESHSKVTIVLINVAYNKDLLANLIANGNLELEKVRPTLKIVGNGGGGRNIITFNFHEAIGKRSFTMDDISIANGTIDAGSFTKVSETQYTIRVSHDLGASHSNIAITVAANTFVDAVGNTNAIVKNTTKIPFLDKLFDIGGKGGAHLDVNLTNWDVSHVSDASNTFNGAKGFNQDIGGWDVSNMTNMYRMFYRASDFNQNIGSWNVSNVTNMEEMFFGVTAFNQDIDSWDVSNVTNMRAMLSSTVAFNQDIGSWDVSNVTNMREMFLLTRSFSQNIGNWDISSLTNATYMLHGSAMNIADMDSTLRGWARLDTFAGEAAIQRNVTWTIVSYTDATAKQYLIDTYGWTIDGGFFDSSRAIQGRNTPDVLIANFQKTTLHGLGGNDTLIGGAADDVLVGGAGNDHLTGKGGRDIFDYGFKNAGHDIITDFTIGNVSTNTNADTIDLSDLLIGYRSAFSFDDLVSSMFSDSTKLANGNAFPWYEAYSLMSDYITAVSDGDDTKLIINYDGIKALDSLVTITLKNVTYSDDLLANLIVNGNLVLEAVSPTLTIAGSGGIDIAANTITFNFSKAIKDGLFTVDNINIENGAINAGSFTRVSETQYTIQVTPNLGGKHSNVAVMVAANTFVDVAGDINTVITKNTTKLNTLKDRVDIDGKGHDTDLTNWSVSHVNNASKAFDGAQAFNQDIGRWDVSKVTDMSKMFQLAHSFNQDIGKWNVDNVTNMSRMFYSASAFNQNIGNWNISSLTHAEDMFYGATNNMDDILRGWAKLDTAAGETAIQEKVKWSIGTYTDATARQYLIDTYDWYINYEKFDDSKTMQGTSSANTLVTISTKTTLHGLGGDDTLIGGSTDDTLVGGAGNDTLTGKGGRDSFYYGFENAGNDIITDFTVGKVSTNANADVINLSNLLVGYSSAVNLSDFVTAAANSTGGTRLTIDHDGIKDFNDSITIALSNVTYSTHLLIDLIANGNLVLEPVKPTLTIVGCGGKDAAANTITFNFNEVIKHGSFTVDDIDIVNGTINSGSFTKVSDTKYTITVTPSLGGMHSNVAITVAAGAFTDIAGNANATTKNTTKLYYLKTLVDTQPGKCKYGVIYFDLTDWDVSHVTNAGRAFASSNLFNQDISGWDVSNMIDMSGMFFRTDDFNQNINSWDVSGATDMHQMFSNAYVFNQDLSSWDVGNVTIMTDMFRRAIVFNQDISSWNVGEVINMFGMFYYAADFNQNIGNWNVSKVTDMALMFGGTVVFNQDIGSWDVGNVTNMDSMFFRAITFNQDLCSWNVGKVTDMTSMFWEATAFNQDIGNWNVGKVTTMQLMFAGASAFNQDIGSWDISSLIKAKSMFTEKSVMANMDNILRGWAKLDTEAGETAIQSNVEWGIANYTDATARQYLIDTYSWIINDNFDGSKTIQGTADADTLTAISTKTTIHGLGGDDTLKGGATNDILVGGAGNDTLTGEGGRDVFDYGFKNAGNDIITDFIVGNTNTNANADVIDLKDLLIGHGFASHLSDFVTAAASGTGTKLTIDHDGTGVLNSSVTITLTDVGYSANLLNDMIAEGNLVLV</sequence>
<dbReference type="Proteomes" id="UP000278334">
    <property type="component" value="Chromosome"/>
</dbReference>
<dbReference type="InterPro" id="IPR044048">
    <property type="entry name" value="Big_12"/>
</dbReference>
<feature type="domain" description="Bacterial Ig-like" evidence="4">
    <location>
        <begin position="904"/>
        <end position="985"/>
    </location>
</feature>
<keyword evidence="3" id="KW-0106">Calcium</keyword>
<dbReference type="NCBIfam" id="TIGR02167">
    <property type="entry name" value="Liste_lipo_26"/>
    <property type="match status" value="6"/>
</dbReference>
<dbReference type="InterPro" id="IPR011889">
    <property type="entry name" value="Liste_lipo_26"/>
</dbReference>
<dbReference type="SUPFAM" id="SSF51120">
    <property type="entry name" value="beta-Roll"/>
    <property type="match status" value="5"/>
</dbReference>
<feature type="domain" description="Bacterial Ig-like" evidence="4">
    <location>
        <begin position="25"/>
        <end position="101"/>
    </location>
</feature>
<dbReference type="PRINTS" id="PR00313">
    <property type="entry name" value="CABNDNGRPT"/>
</dbReference>
<proteinExistence type="predicted"/>
<dbReference type="InterPro" id="IPR019960">
    <property type="entry name" value="T1SS_VCA0849"/>
</dbReference>
<dbReference type="PANTHER" id="PTHR38340:SF1">
    <property type="entry name" value="S-LAYER PROTEIN"/>
    <property type="match status" value="1"/>
</dbReference>
<reference evidence="5 6" key="1">
    <citation type="submission" date="2017-11" db="EMBL/GenBank/DDBJ databases">
        <title>Genome sequence of the bacterial symbiont EPR9N from a vent mussel Bathymodiolus thermophilus.</title>
        <authorList>
            <person name="Won Y.-J."/>
        </authorList>
    </citation>
    <scope>NUCLEOTIDE SEQUENCE [LARGE SCALE GENOMIC DNA]</scope>
    <source>
        <strain evidence="5 6">EPR9N</strain>
    </source>
</reference>
<comment type="subcellular location">
    <subcellularLocation>
        <location evidence="1">Secreted</location>
    </subcellularLocation>
</comment>
<keyword evidence="2" id="KW-0964">Secreted</keyword>
<evidence type="ECO:0000313" key="6">
    <source>
        <dbReference type="Proteomes" id="UP000278334"/>
    </source>
</evidence>
<dbReference type="GO" id="GO:0005576">
    <property type="term" value="C:extracellular region"/>
    <property type="evidence" value="ECO:0007669"/>
    <property type="project" value="UniProtKB-SubCell"/>
</dbReference>
<dbReference type="InterPro" id="IPR005046">
    <property type="entry name" value="DUF285"/>
</dbReference>
<organism evidence="5 6">
    <name type="scientific">Bathymodiolus thermophilus thioautotrophic gill symbiont</name>
    <dbReference type="NCBI Taxonomy" id="2360"/>
    <lineage>
        <taxon>Bacteria</taxon>
        <taxon>Pseudomonadati</taxon>
        <taxon>Pseudomonadota</taxon>
        <taxon>Gammaproteobacteria</taxon>
        <taxon>sulfur-oxidizing symbionts</taxon>
    </lineage>
</organism>
<dbReference type="Pfam" id="PF00353">
    <property type="entry name" value="HemolysinCabind"/>
    <property type="match status" value="5"/>
</dbReference>
<dbReference type="KEGG" id="bthg:MS2017_1415"/>
<dbReference type="RefSeq" id="WP_122951750.1">
    <property type="nucleotide sequence ID" value="NZ_CP024634.1"/>
</dbReference>
<evidence type="ECO:0000256" key="3">
    <source>
        <dbReference type="ARBA" id="ARBA00022837"/>
    </source>
</evidence>
<evidence type="ECO:0000259" key="4">
    <source>
        <dbReference type="Pfam" id="PF19078"/>
    </source>
</evidence>
<dbReference type="InterPro" id="IPR011049">
    <property type="entry name" value="Serralysin-like_metalloprot_C"/>
</dbReference>
<dbReference type="InterPro" id="IPR001343">
    <property type="entry name" value="Hemolysn_Ca-bd"/>
</dbReference>
<feature type="domain" description="Bacterial Ig-like" evidence="4">
    <location>
        <begin position="1830"/>
        <end position="1925"/>
    </location>
</feature>
<dbReference type="Gene3D" id="2.150.10.10">
    <property type="entry name" value="Serralysin-like metalloprotease, C-terminal"/>
    <property type="match status" value="5"/>
</dbReference>
<evidence type="ECO:0000256" key="2">
    <source>
        <dbReference type="ARBA" id="ARBA00022525"/>
    </source>
</evidence>
<dbReference type="NCBIfam" id="TIGR03661">
    <property type="entry name" value="T1SS_VCA0849"/>
    <property type="match status" value="5"/>
</dbReference>
<dbReference type="GO" id="GO:0005509">
    <property type="term" value="F:calcium ion binding"/>
    <property type="evidence" value="ECO:0007669"/>
    <property type="project" value="InterPro"/>
</dbReference>
<dbReference type="EMBL" id="CP024634">
    <property type="protein sequence ID" value="AYQ57103.1"/>
    <property type="molecule type" value="Genomic_DNA"/>
</dbReference>
<protein>
    <recommendedName>
        <fullName evidence="4">Bacterial Ig-like domain-containing protein</fullName>
    </recommendedName>
</protein>
<feature type="domain" description="Bacterial Ig-like" evidence="4">
    <location>
        <begin position="452"/>
        <end position="535"/>
    </location>
</feature>
<gene>
    <name evidence="5" type="ORF">MS2017_1415</name>
</gene>
<accession>A0A3G3IMP9</accession>
<evidence type="ECO:0000313" key="5">
    <source>
        <dbReference type="EMBL" id="AYQ57103.1"/>
    </source>
</evidence>
<evidence type="ECO:0000256" key="1">
    <source>
        <dbReference type="ARBA" id="ARBA00004613"/>
    </source>
</evidence>
<feature type="domain" description="Bacterial Ig-like" evidence="4">
    <location>
        <begin position="1402"/>
        <end position="1496"/>
    </location>
</feature>
<name>A0A3G3IMP9_9GAMM</name>
<dbReference type="InterPro" id="IPR050557">
    <property type="entry name" value="RTX_toxin/Mannuronan_C5-epim"/>
</dbReference>
<dbReference type="PANTHER" id="PTHR38340">
    <property type="entry name" value="S-LAYER PROTEIN"/>
    <property type="match status" value="1"/>
</dbReference>
<dbReference type="Pfam" id="PF03382">
    <property type="entry name" value="DUF285"/>
    <property type="match status" value="6"/>
</dbReference>